<evidence type="ECO:0000313" key="1">
    <source>
        <dbReference type="EMBL" id="GFS84287.1"/>
    </source>
</evidence>
<accession>A0A8X6MYH8</accession>
<sequence>MMAKRLAMNAVPRWQYGDFGLAYHWHGKTLDGAIPLSQYGCSLPQQNIGHFVREKMRQYEAVVCHRPADVMSCKFF</sequence>
<dbReference type="EMBL" id="BMAW01098341">
    <property type="protein sequence ID" value="GFS84287.1"/>
    <property type="molecule type" value="Genomic_DNA"/>
</dbReference>
<name>A0A8X6MYH8_NEPPI</name>
<keyword evidence="2" id="KW-1185">Reference proteome</keyword>
<reference evidence="1" key="1">
    <citation type="submission" date="2020-08" db="EMBL/GenBank/DDBJ databases">
        <title>Multicomponent nature underlies the extraordinary mechanical properties of spider dragline silk.</title>
        <authorList>
            <person name="Kono N."/>
            <person name="Nakamura H."/>
            <person name="Mori M."/>
            <person name="Yoshida Y."/>
            <person name="Ohtoshi R."/>
            <person name="Malay A.D."/>
            <person name="Moran D.A.P."/>
            <person name="Tomita M."/>
            <person name="Numata K."/>
            <person name="Arakawa K."/>
        </authorList>
    </citation>
    <scope>NUCLEOTIDE SEQUENCE</scope>
</reference>
<evidence type="ECO:0000313" key="2">
    <source>
        <dbReference type="Proteomes" id="UP000887013"/>
    </source>
</evidence>
<dbReference type="AlphaFoldDB" id="A0A8X6MYH8"/>
<organism evidence="1 2">
    <name type="scientific">Nephila pilipes</name>
    <name type="common">Giant wood spider</name>
    <name type="synonym">Nephila maculata</name>
    <dbReference type="NCBI Taxonomy" id="299642"/>
    <lineage>
        <taxon>Eukaryota</taxon>
        <taxon>Metazoa</taxon>
        <taxon>Ecdysozoa</taxon>
        <taxon>Arthropoda</taxon>
        <taxon>Chelicerata</taxon>
        <taxon>Arachnida</taxon>
        <taxon>Araneae</taxon>
        <taxon>Araneomorphae</taxon>
        <taxon>Entelegynae</taxon>
        <taxon>Araneoidea</taxon>
        <taxon>Nephilidae</taxon>
        <taxon>Nephila</taxon>
    </lineage>
</organism>
<proteinExistence type="predicted"/>
<gene>
    <name evidence="1" type="ORF">NPIL_17961</name>
</gene>
<protein>
    <submittedName>
        <fullName evidence="1">Uncharacterized protein</fullName>
    </submittedName>
</protein>
<dbReference type="Proteomes" id="UP000887013">
    <property type="component" value="Unassembled WGS sequence"/>
</dbReference>
<comment type="caution">
    <text evidence="1">The sequence shown here is derived from an EMBL/GenBank/DDBJ whole genome shotgun (WGS) entry which is preliminary data.</text>
</comment>